<dbReference type="EMBL" id="CP020953">
    <property type="protein sequence ID" value="AWI07784.1"/>
    <property type="molecule type" value="Genomic_DNA"/>
</dbReference>
<evidence type="ECO:0000313" key="2">
    <source>
        <dbReference type="EMBL" id="AWI07784.1"/>
    </source>
</evidence>
<dbReference type="AlphaFoldDB" id="A0A2U8DZC3"/>
<feature type="transmembrane region" description="Helical" evidence="1">
    <location>
        <begin position="193"/>
        <end position="214"/>
    </location>
</feature>
<evidence type="ECO:0000313" key="3">
    <source>
        <dbReference type="Proteomes" id="UP000244910"/>
    </source>
</evidence>
<feature type="transmembrane region" description="Helical" evidence="1">
    <location>
        <begin position="111"/>
        <end position="127"/>
    </location>
</feature>
<keyword evidence="1" id="KW-0812">Transmembrane</keyword>
<dbReference type="OrthoDB" id="5520726at2"/>
<dbReference type="KEGG" id="cdrk:B9W14_15000"/>
<keyword evidence="1" id="KW-1133">Transmembrane helix</keyword>
<feature type="transmembrane region" description="Helical" evidence="1">
    <location>
        <begin position="80"/>
        <end position="99"/>
    </location>
</feature>
<name>A0A2U8DZC3_9CLOT</name>
<accession>A0A2U8DZC3</accession>
<reference evidence="3" key="1">
    <citation type="submission" date="2017-04" db="EMBL/GenBank/DDBJ databases">
        <authorList>
            <person name="Song Y."/>
            <person name="Cho B.-K."/>
        </authorList>
    </citation>
    <scope>NUCLEOTIDE SEQUENCE [LARGE SCALE GENOMIC DNA]</scope>
    <source>
        <strain evidence="3">SL1</strain>
    </source>
</reference>
<proteinExistence type="predicted"/>
<feature type="transmembrane region" description="Helical" evidence="1">
    <location>
        <begin position="221"/>
        <end position="240"/>
    </location>
</feature>
<organism evidence="2 3">
    <name type="scientific">Clostridium drakei</name>
    <dbReference type="NCBI Taxonomy" id="332101"/>
    <lineage>
        <taxon>Bacteria</taxon>
        <taxon>Bacillati</taxon>
        <taxon>Bacillota</taxon>
        <taxon>Clostridia</taxon>
        <taxon>Eubacteriales</taxon>
        <taxon>Clostridiaceae</taxon>
        <taxon>Clostridium</taxon>
    </lineage>
</organism>
<feature type="transmembrane region" description="Helical" evidence="1">
    <location>
        <begin position="23"/>
        <end position="42"/>
    </location>
</feature>
<evidence type="ECO:0000256" key="1">
    <source>
        <dbReference type="SAM" id="Phobius"/>
    </source>
</evidence>
<keyword evidence="2" id="KW-0132">Cell division</keyword>
<dbReference type="GO" id="GO:0051301">
    <property type="term" value="P:cell division"/>
    <property type="evidence" value="ECO:0007669"/>
    <property type="project" value="UniProtKB-KW"/>
</dbReference>
<keyword evidence="1" id="KW-0472">Membrane</keyword>
<feature type="transmembrane region" description="Helical" evidence="1">
    <location>
        <begin position="246"/>
        <end position="265"/>
    </location>
</feature>
<keyword evidence="2" id="KW-0131">Cell cycle</keyword>
<feature type="transmembrane region" description="Helical" evidence="1">
    <location>
        <begin position="54"/>
        <end position="74"/>
    </location>
</feature>
<keyword evidence="3" id="KW-1185">Reference proteome</keyword>
<sequence>MVTMPSIFIGAAAMSYNRVPASIWQQSIVYLFIVGIISYFAICSKFNIREDKFYYKSMLISLIFIVLTFAGTGIEGVHRWVSIAIIKINVSMVVLPIILISSWKLLELKSLWITIITTIAAAVLLLIQPDASQLTAFAIPMMIMLINKIDKWIIRLIIVVILSALIIFSWIFLDSLPAVAYVEGILGLVKNLGIPFFVLGVISLIILPMPFILFSPKNFELPSICLGLYFIIILISTLFGNFPVPLMGYGISPIIGYFIAISWYTRAKINEHLKY</sequence>
<gene>
    <name evidence="2" type="ORF">B9W14_15000</name>
</gene>
<feature type="transmembrane region" description="Helical" evidence="1">
    <location>
        <begin position="156"/>
        <end position="173"/>
    </location>
</feature>
<protein>
    <submittedName>
        <fullName evidence="2">Cell division protein</fullName>
    </submittedName>
</protein>
<dbReference type="Proteomes" id="UP000244910">
    <property type="component" value="Chromosome"/>
</dbReference>